<dbReference type="InterPro" id="IPR020992">
    <property type="entry name" value="Tail_Prtase_C"/>
</dbReference>
<organism evidence="8 9">
    <name type="scientific">Pseudomarimonas arenosa</name>
    <dbReference type="NCBI Taxonomy" id="2774145"/>
    <lineage>
        <taxon>Bacteria</taxon>
        <taxon>Pseudomonadati</taxon>
        <taxon>Pseudomonadota</taxon>
        <taxon>Gammaproteobacteria</taxon>
        <taxon>Lysobacterales</taxon>
        <taxon>Lysobacteraceae</taxon>
        <taxon>Pseudomarimonas</taxon>
    </lineage>
</organism>
<gene>
    <name evidence="8" type="ORF">IFO71_06990</name>
</gene>
<dbReference type="SUPFAM" id="SSF52096">
    <property type="entry name" value="ClpP/crotonase"/>
    <property type="match status" value="1"/>
</dbReference>
<feature type="region of interest" description="Disordered" evidence="6">
    <location>
        <begin position="630"/>
        <end position="693"/>
    </location>
</feature>
<dbReference type="SMART" id="SM00228">
    <property type="entry name" value="PDZ"/>
    <property type="match status" value="1"/>
</dbReference>
<feature type="compositionally biased region" description="Basic and acidic residues" evidence="6">
    <location>
        <begin position="631"/>
        <end position="650"/>
    </location>
</feature>
<sequence length="724" mass="80684">MQSNRSVRAGVVALSVFGLALAQAVLAKPEPISQLGLQPEARQSFAAGWVREFLSNSRFHYSPRALDDELSKEIYDAYLESLDGDRLFFLASDIERFRPWRLQLDDALLRGDLQPAFDIFNLYRKRVAERTDYVSARLNKPFEFESDDSYVFKREDLPWEQTSDALDKVWEKRVKNDYLRLKLAGKEDKAIVETLSKRYDTYSKRVAELKAEDVFQTFLNAYANSIEPHTAYMNARTSENFNISMRLSLEGIGAVLQRDDEYTIVRSIVPGGPADLSGKLKVGDRIVGVGQGEQGAVTDVVGWRIDDVVELIRGPKDSSVRLDVIPATAGLDGEHQMVTLVRQKVKLEEQAAKKRVIELTEGDQTRRIGVIDLPTFYQDFEGRRRDEADYRSASRDVAKLLAELKKEKIDGLVIDLRNNGGGSLTEAIELTGLFIDKGPVVQVRDYTKRVSVEKDDVPGVAWEGPMAVLVNRASASASEIFAGAIQDYGRGLIIGEPTFGKGTVQNLVDLDRFASKESPGLGQIRLTVAQFFRVSGGSTQHKGVVPDIAFPVTLDAEDYGESAYDNALPWTEIDRASHQSLADFAPLIPALQKLHESRAGEDLEFRWWSEDVAEYRRQREQQEISLNFAKRQAEREAKESKRKAREEARKAAGLGTDGLAGLDDGLQADERGVEADEEGAGEQPQERPDPLLREAAQVLVDAIGLLRDDRALAAQVYPSAAKAN</sequence>
<protein>
    <submittedName>
        <fullName evidence="8">Carboxy terminal-processing peptidase</fullName>
    </submittedName>
</protein>
<dbReference type="InterPro" id="IPR001478">
    <property type="entry name" value="PDZ"/>
</dbReference>
<dbReference type="Proteomes" id="UP000613768">
    <property type="component" value="Unassembled WGS sequence"/>
</dbReference>
<dbReference type="GO" id="GO:0030288">
    <property type="term" value="C:outer membrane-bounded periplasmic space"/>
    <property type="evidence" value="ECO:0007669"/>
    <property type="project" value="TreeGrafter"/>
</dbReference>
<dbReference type="Pfam" id="PF00595">
    <property type="entry name" value="PDZ"/>
    <property type="match status" value="1"/>
</dbReference>
<evidence type="ECO:0000256" key="3">
    <source>
        <dbReference type="ARBA" id="ARBA00022801"/>
    </source>
</evidence>
<reference evidence="8 9" key="1">
    <citation type="submission" date="2020-09" db="EMBL/GenBank/DDBJ databases">
        <title>Pseudoxanthomonas sp. CAU 1598 isolated from sand of Yaerae Beach.</title>
        <authorList>
            <person name="Kim W."/>
        </authorList>
    </citation>
    <scope>NUCLEOTIDE SEQUENCE [LARGE SCALE GENOMIC DNA]</scope>
    <source>
        <strain evidence="8 9">CAU 1598</strain>
    </source>
</reference>
<dbReference type="GO" id="GO:0008236">
    <property type="term" value="F:serine-type peptidase activity"/>
    <property type="evidence" value="ECO:0007669"/>
    <property type="project" value="UniProtKB-KW"/>
</dbReference>
<keyword evidence="2 5" id="KW-0645">Protease</keyword>
<dbReference type="InterPro" id="IPR004447">
    <property type="entry name" value="Peptidase_S41A"/>
</dbReference>
<evidence type="ECO:0000256" key="5">
    <source>
        <dbReference type="RuleBase" id="RU004404"/>
    </source>
</evidence>
<dbReference type="CDD" id="cd07560">
    <property type="entry name" value="Peptidase_S41_CPP"/>
    <property type="match status" value="1"/>
</dbReference>
<dbReference type="FunFam" id="3.90.226.10:FF:000090">
    <property type="entry name" value="Tail-specific protease"/>
    <property type="match status" value="1"/>
</dbReference>
<dbReference type="PROSITE" id="PS50106">
    <property type="entry name" value="PDZ"/>
    <property type="match status" value="1"/>
</dbReference>
<dbReference type="InterPro" id="IPR040573">
    <property type="entry name" value="TSP_N"/>
</dbReference>
<dbReference type="Pfam" id="PF03572">
    <property type="entry name" value="Peptidase_S41"/>
    <property type="match status" value="1"/>
</dbReference>
<dbReference type="InterPro" id="IPR005151">
    <property type="entry name" value="Tail-specific_protease"/>
</dbReference>
<evidence type="ECO:0000259" key="7">
    <source>
        <dbReference type="PROSITE" id="PS50106"/>
    </source>
</evidence>
<dbReference type="GO" id="GO:0006508">
    <property type="term" value="P:proteolysis"/>
    <property type="evidence" value="ECO:0007669"/>
    <property type="project" value="UniProtKB-KW"/>
</dbReference>
<proteinExistence type="inferred from homology"/>
<evidence type="ECO:0000313" key="8">
    <source>
        <dbReference type="EMBL" id="MBD8525486.1"/>
    </source>
</evidence>
<evidence type="ECO:0000256" key="4">
    <source>
        <dbReference type="ARBA" id="ARBA00022825"/>
    </source>
</evidence>
<comment type="similarity">
    <text evidence="1 5">Belongs to the peptidase S41A family.</text>
</comment>
<dbReference type="GO" id="GO:0004175">
    <property type="term" value="F:endopeptidase activity"/>
    <property type="evidence" value="ECO:0007669"/>
    <property type="project" value="TreeGrafter"/>
</dbReference>
<dbReference type="AlphaFoldDB" id="A0AAW3ZMF2"/>
<dbReference type="Gene3D" id="2.30.42.10">
    <property type="match status" value="1"/>
</dbReference>
<dbReference type="SMART" id="SM00245">
    <property type="entry name" value="TSPc"/>
    <property type="match status" value="1"/>
</dbReference>
<dbReference type="Gene3D" id="3.90.226.10">
    <property type="entry name" value="2-enoyl-CoA Hydratase, Chain A, domain 1"/>
    <property type="match status" value="1"/>
</dbReference>
<keyword evidence="9" id="KW-1185">Reference proteome</keyword>
<dbReference type="EMBL" id="JACYTR010000009">
    <property type="protein sequence ID" value="MBD8525486.1"/>
    <property type="molecule type" value="Genomic_DNA"/>
</dbReference>
<dbReference type="RefSeq" id="WP_192028857.1">
    <property type="nucleotide sequence ID" value="NZ_JACYTR010000009.1"/>
</dbReference>
<dbReference type="InterPro" id="IPR036034">
    <property type="entry name" value="PDZ_sf"/>
</dbReference>
<evidence type="ECO:0000256" key="6">
    <source>
        <dbReference type="SAM" id="MobiDB-lite"/>
    </source>
</evidence>
<evidence type="ECO:0000313" key="9">
    <source>
        <dbReference type="Proteomes" id="UP000613768"/>
    </source>
</evidence>
<comment type="caution">
    <text evidence="8">The sequence shown here is derived from an EMBL/GenBank/DDBJ whole genome shotgun (WGS) entry which is preliminary data.</text>
</comment>
<keyword evidence="4 5" id="KW-0720">Serine protease</keyword>
<accession>A0AAW3ZMF2</accession>
<evidence type="ECO:0000256" key="1">
    <source>
        <dbReference type="ARBA" id="ARBA00009179"/>
    </source>
</evidence>
<dbReference type="GO" id="GO:0007165">
    <property type="term" value="P:signal transduction"/>
    <property type="evidence" value="ECO:0007669"/>
    <property type="project" value="TreeGrafter"/>
</dbReference>
<name>A0AAW3ZMF2_9GAMM</name>
<dbReference type="SUPFAM" id="SSF50156">
    <property type="entry name" value="PDZ domain-like"/>
    <property type="match status" value="1"/>
</dbReference>
<dbReference type="NCBIfam" id="TIGR00225">
    <property type="entry name" value="prc"/>
    <property type="match status" value="1"/>
</dbReference>
<dbReference type="Pfam" id="PF11818">
    <property type="entry name" value="DUF3340"/>
    <property type="match status" value="1"/>
</dbReference>
<dbReference type="CDD" id="cd06782">
    <property type="entry name" value="cpPDZ_CPP-like"/>
    <property type="match status" value="1"/>
</dbReference>
<dbReference type="InterPro" id="IPR029045">
    <property type="entry name" value="ClpP/crotonase-like_dom_sf"/>
</dbReference>
<evidence type="ECO:0000256" key="2">
    <source>
        <dbReference type="ARBA" id="ARBA00022670"/>
    </source>
</evidence>
<dbReference type="PANTHER" id="PTHR32060">
    <property type="entry name" value="TAIL-SPECIFIC PROTEASE"/>
    <property type="match status" value="1"/>
</dbReference>
<keyword evidence="3 5" id="KW-0378">Hydrolase</keyword>
<dbReference type="PANTHER" id="PTHR32060:SF22">
    <property type="entry name" value="CARBOXYL-TERMINAL-PROCESSING PEPTIDASE 3, CHLOROPLASTIC"/>
    <property type="match status" value="1"/>
</dbReference>
<feature type="domain" description="PDZ" evidence="7">
    <location>
        <begin position="242"/>
        <end position="313"/>
    </location>
</feature>
<feature type="compositionally biased region" description="Low complexity" evidence="6">
    <location>
        <begin position="651"/>
        <end position="665"/>
    </location>
</feature>
<dbReference type="Pfam" id="PF17804">
    <property type="entry name" value="TSP_NTD"/>
    <property type="match status" value="1"/>
</dbReference>